<dbReference type="AlphaFoldDB" id="A0A4C1VXB2"/>
<dbReference type="EMBL" id="BGZK01000421">
    <property type="protein sequence ID" value="GBP42574.1"/>
    <property type="molecule type" value="Genomic_DNA"/>
</dbReference>
<feature type="region of interest" description="Disordered" evidence="1">
    <location>
        <begin position="71"/>
        <end position="98"/>
    </location>
</feature>
<evidence type="ECO:0000313" key="3">
    <source>
        <dbReference type="Proteomes" id="UP000299102"/>
    </source>
</evidence>
<organism evidence="2 3">
    <name type="scientific">Eumeta variegata</name>
    <name type="common">Bagworm moth</name>
    <name type="synonym">Eumeta japonica</name>
    <dbReference type="NCBI Taxonomy" id="151549"/>
    <lineage>
        <taxon>Eukaryota</taxon>
        <taxon>Metazoa</taxon>
        <taxon>Ecdysozoa</taxon>
        <taxon>Arthropoda</taxon>
        <taxon>Hexapoda</taxon>
        <taxon>Insecta</taxon>
        <taxon>Pterygota</taxon>
        <taxon>Neoptera</taxon>
        <taxon>Endopterygota</taxon>
        <taxon>Lepidoptera</taxon>
        <taxon>Glossata</taxon>
        <taxon>Ditrysia</taxon>
        <taxon>Tineoidea</taxon>
        <taxon>Psychidae</taxon>
        <taxon>Oiketicinae</taxon>
        <taxon>Eumeta</taxon>
    </lineage>
</organism>
<feature type="compositionally biased region" description="Basic and acidic residues" evidence="1">
    <location>
        <begin position="71"/>
        <end position="89"/>
    </location>
</feature>
<protein>
    <submittedName>
        <fullName evidence="2">Uncharacterized protein</fullName>
    </submittedName>
</protein>
<feature type="region of interest" description="Disordered" evidence="1">
    <location>
        <begin position="1"/>
        <end position="25"/>
    </location>
</feature>
<proteinExistence type="predicted"/>
<gene>
    <name evidence="2" type="ORF">EVAR_87125_1</name>
</gene>
<reference evidence="2 3" key="1">
    <citation type="journal article" date="2019" name="Commun. Biol.">
        <title>The bagworm genome reveals a unique fibroin gene that provides high tensile strength.</title>
        <authorList>
            <person name="Kono N."/>
            <person name="Nakamura H."/>
            <person name="Ohtoshi R."/>
            <person name="Tomita M."/>
            <person name="Numata K."/>
            <person name="Arakawa K."/>
        </authorList>
    </citation>
    <scope>NUCLEOTIDE SEQUENCE [LARGE SCALE GENOMIC DNA]</scope>
</reference>
<keyword evidence="3" id="KW-1185">Reference proteome</keyword>
<sequence>MDPQWIPSFRVSKDSPTPNRDVDTDPVFVPIPRSAVGHGPGLFLSRISGLAFVSDNPIWIRRPAVARTRCPTEKRAEIDGGRREGRKGDVLSPHNRAR</sequence>
<accession>A0A4C1VXB2</accession>
<comment type="caution">
    <text evidence="2">The sequence shown here is derived from an EMBL/GenBank/DDBJ whole genome shotgun (WGS) entry which is preliminary data.</text>
</comment>
<name>A0A4C1VXB2_EUMVA</name>
<dbReference type="Proteomes" id="UP000299102">
    <property type="component" value="Unassembled WGS sequence"/>
</dbReference>
<evidence type="ECO:0000256" key="1">
    <source>
        <dbReference type="SAM" id="MobiDB-lite"/>
    </source>
</evidence>
<evidence type="ECO:0000313" key="2">
    <source>
        <dbReference type="EMBL" id="GBP42574.1"/>
    </source>
</evidence>